<evidence type="ECO:0000256" key="5">
    <source>
        <dbReference type="ARBA" id="ARBA00023163"/>
    </source>
</evidence>
<dbReference type="PROSITE" id="PS50110">
    <property type="entry name" value="RESPONSE_REGULATORY"/>
    <property type="match status" value="1"/>
</dbReference>
<dbReference type="GO" id="GO:0006355">
    <property type="term" value="P:regulation of DNA-templated transcription"/>
    <property type="evidence" value="ECO:0007669"/>
    <property type="project" value="InterPro"/>
</dbReference>
<evidence type="ECO:0000259" key="7">
    <source>
        <dbReference type="PROSITE" id="PS50110"/>
    </source>
</evidence>
<keyword evidence="1 6" id="KW-0597">Phosphoprotein</keyword>
<dbReference type="InterPro" id="IPR001789">
    <property type="entry name" value="Sig_transdc_resp-reg_receiver"/>
</dbReference>
<gene>
    <name evidence="8" type="ORF">AKJ09_06348</name>
</gene>
<dbReference type="SMART" id="SM00448">
    <property type="entry name" value="REC"/>
    <property type="match status" value="1"/>
</dbReference>
<keyword evidence="9" id="KW-1185">Reference proteome</keyword>
<dbReference type="InterPro" id="IPR039420">
    <property type="entry name" value="WalR-like"/>
</dbReference>
<evidence type="ECO:0000256" key="3">
    <source>
        <dbReference type="ARBA" id="ARBA00023015"/>
    </source>
</evidence>
<protein>
    <submittedName>
        <fullName evidence="8">Sigma-54-dependent transcriptional regulator</fullName>
    </submittedName>
</protein>
<evidence type="ECO:0000313" key="8">
    <source>
        <dbReference type="EMBL" id="AKU99684.1"/>
    </source>
</evidence>
<evidence type="ECO:0000313" key="9">
    <source>
        <dbReference type="Proteomes" id="UP000064967"/>
    </source>
</evidence>
<name>A0A0K1Q2S2_9BACT</name>
<dbReference type="PANTHER" id="PTHR48111:SF1">
    <property type="entry name" value="TWO-COMPONENT RESPONSE REGULATOR ORR33"/>
    <property type="match status" value="1"/>
</dbReference>
<dbReference type="KEGG" id="llu:AKJ09_06348"/>
<reference evidence="8 9" key="1">
    <citation type="submission" date="2015-08" db="EMBL/GenBank/DDBJ databases">
        <authorList>
            <person name="Babu N.S."/>
            <person name="Beckwith C.J."/>
            <person name="Beseler K.G."/>
            <person name="Brison A."/>
            <person name="Carone J.V."/>
            <person name="Caskin T.P."/>
            <person name="Diamond M."/>
            <person name="Durham M.E."/>
            <person name="Foxe J.M."/>
            <person name="Go M."/>
            <person name="Henderson B.A."/>
            <person name="Jones I.B."/>
            <person name="McGettigan J.A."/>
            <person name="Micheletti S.J."/>
            <person name="Nasrallah M.E."/>
            <person name="Ortiz D."/>
            <person name="Piller C.R."/>
            <person name="Privatt S.R."/>
            <person name="Schneider S.L."/>
            <person name="Sharp S."/>
            <person name="Smith T.C."/>
            <person name="Stanton J.D."/>
            <person name="Ullery H.E."/>
            <person name="Wilson R.J."/>
            <person name="Serrano M.G."/>
            <person name="Buck G."/>
            <person name="Lee V."/>
            <person name="Wang Y."/>
            <person name="Carvalho R."/>
            <person name="Voegtly L."/>
            <person name="Shi R."/>
            <person name="Duckworth R."/>
            <person name="Johnson A."/>
            <person name="Loviza R."/>
            <person name="Walstead R."/>
            <person name="Shah Z."/>
            <person name="Kiflezghi M."/>
            <person name="Wade K."/>
            <person name="Ball S.L."/>
            <person name="Bradley K.W."/>
            <person name="Asai D.J."/>
            <person name="Bowman C.A."/>
            <person name="Russell D.A."/>
            <person name="Pope W.H."/>
            <person name="Jacobs-Sera D."/>
            <person name="Hendrix R.W."/>
            <person name="Hatfull G.F."/>
        </authorList>
    </citation>
    <scope>NUCLEOTIDE SEQUENCE [LARGE SCALE GENOMIC DNA]</scope>
    <source>
        <strain evidence="8 9">DSM 27648</strain>
    </source>
</reference>
<evidence type="ECO:0000256" key="4">
    <source>
        <dbReference type="ARBA" id="ARBA00023125"/>
    </source>
</evidence>
<proteinExistence type="predicted"/>
<dbReference type="Proteomes" id="UP000064967">
    <property type="component" value="Chromosome"/>
</dbReference>
<dbReference type="AlphaFoldDB" id="A0A0K1Q2S2"/>
<evidence type="ECO:0000256" key="6">
    <source>
        <dbReference type="PROSITE-ProRule" id="PRU00169"/>
    </source>
</evidence>
<dbReference type="STRING" id="1391654.AKJ09_06348"/>
<keyword evidence="4" id="KW-0238">DNA-binding</keyword>
<organism evidence="8 9">
    <name type="scientific">Labilithrix luteola</name>
    <dbReference type="NCBI Taxonomy" id="1391654"/>
    <lineage>
        <taxon>Bacteria</taxon>
        <taxon>Pseudomonadati</taxon>
        <taxon>Myxococcota</taxon>
        <taxon>Polyangia</taxon>
        <taxon>Polyangiales</taxon>
        <taxon>Labilitrichaceae</taxon>
        <taxon>Labilithrix</taxon>
    </lineage>
</organism>
<dbReference type="InterPro" id="IPR016032">
    <property type="entry name" value="Sig_transdc_resp-reg_C-effctor"/>
</dbReference>
<dbReference type="EMBL" id="CP012333">
    <property type="protein sequence ID" value="AKU99684.1"/>
    <property type="molecule type" value="Genomic_DNA"/>
</dbReference>
<dbReference type="SUPFAM" id="SSF46894">
    <property type="entry name" value="C-terminal effector domain of the bipartite response regulators"/>
    <property type="match status" value="1"/>
</dbReference>
<evidence type="ECO:0000256" key="1">
    <source>
        <dbReference type="ARBA" id="ARBA00022553"/>
    </source>
</evidence>
<keyword evidence="2" id="KW-0902">Two-component regulatory system</keyword>
<dbReference type="RefSeq" id="WP_169927956.1">
    <property type="nucleotide sequence ID" value="NZ_CP012333.1"/>
</dbReference>
<dbReference type="Gene3D" id="3.40.50.2300">
    <property type="match status" value="1"/>
</dbReference>
<feature type="modified residue" description="4-aspartylphosphate" evidence="6">
    <location>
        <position position="54"/>
    </location>
</feature>
<evidence type="ECO:0000256" key="2">
    <source>
        <dbReference type="ARBA" id="ARBA00023012"/>
    </source>
</evidence>
<dbReference type="InterPro" id="IPR011006">
    <property type="entry name" value="CheY-like_superfamily"/>
</dbReference>
<dbReference type="SUPFAM" id="SSF52172">
    <property type="entry name" value="CheY-like"/>
    <property type="match status" value="1"/>
</dbReference>
<sequence length="204" mass="22449">MTDGLSFLVVEDDDAVRRSVVRGMSSHGHVDAVGTCAAARLALRTRTFDAMIVDVRLPDGGGFDLIEPARVRSPGIVVLVLTGSNDHGVIRRAHELRAHYLLKPCEASQLALVAQTARERKEARERRTRAIIERWTADYGLSPTEVELLELGADGVARDEFSGRRGVRPDTIRKQIQTLLRKTGDETFEGAVNSLLREALAEPI</sequence>
<dbReference type="GO" id="GO:0000156">
    <property type="term" value="F:phosphorelay response regulator activity"/>
    <property type="evidence" value="ECO:0007669"/>
    <property type="project" value="TreeGrafter"/>
</dbReference>
<dbReference type="Pfam" id="PF00072">
    <property type="entry name" value="Response_reg"/>
    <property type="match status" value="1"/>
</dbReference>
<dbReference type="GO" id="GO:0032993">
    <property type="term" value="C:protein-DNA complex"/>
    <property type="evidence" value="ECO:0007669"/>
    <property type="project" value="TreeGrafter"/>
</dbReference>
<dbReference type="GO" id="GO:0005829">
    <property type="term" value="C:cytosol"/>
    <property type="evidence" value="ECO:0007669"/>
    <property type="project" value="TreeGrafter"/>
</dbReference>
<dbReference type="PANTHER" id="PTHR48111">
    <property type="entry name" value="REGULATOR OF RPOS"/>
    <property type="match status" value="1"/>
</dbReference>
<keyword evidence="5" id="KW-0804">Transcription</keyword>
<dbReference type="GO" id="GO:0000976">
    <property type="term" value="F:transcription cis-regulatory region binding"/>
    <property type="evidence" value="ECO:0007669"/>
    <property type="project" value="TreeGrafter"/>
</dbReference>
<accession>A0A0K1Q2S2</accession>
<dbReference type="CDD" id="cd00156">
    <property type="entry name" value="REC"/>
    <property type="match status" value="1"/>
</dbReference>
<keyword evidence="3" id="KW-0805">Transcription regulation</keyword>
<feature type="domain" description="Response regulatory" evidence="7">
    <location>
        <begin position="6"/>
        <end position="118"/>
    </location>
</feature>